<dbReference type="EMBL" id="FOWR01000010">
    <property type="protein sequence ID" value="SFP21740.1"/>
    <property type="molecule type" value="Genomic_DNA"/>
</dbReference>
<dbReference type="Pfam" id="PF22178">
    <property type="entry name" value="Gp5_trimer_C"/>
    <property type="match status" value="1"/>
</dbReference>
<dbReference type="PANTHER" id="PTHR32305">
    <property type="match status" value="1"/>
</dbReference>
<comment type="similarity">
    <text evidence="1">Belongs to the VgrG protein family.</text>
</comment>
<dbReference type="STRING" id="1121869.SAMN03084138_01607"/>
<protein>
    <submittedName>
        <fullName evidence="5">Type VI secretion system secreted protein VgrG</fullName>
    </submittedName>
</protein>
<dbReference type="InterPro" id="IPR006531">
    <property type="entry name" value="Gp5/Vgr_OB"/>
</dbReference>
<dbReference type="RefSeq" id="WP_017012034.1">
    <property type="nucleotide sequence ID" value="NZ_FOWR01000010.1"/>
</dbReference>
<dbReference type="GeneID" id="35871746"/>
<evidence type="ECO:0000259" key="4">
    <source>
        <dbReference type="Pfam" id="PF22178"/>
    </source>
</evidence>
<evidence type="ECO:0000313" key="5">
    <source>
        <dbReference type="EMBL" id="SFP21740.1"/>
    </source>
</evidence>
<evidence type="ECO:0000256" key="1">
    <source>
        <dbReference type="ARBA" id="ARBA00005558"/>
    </source>
</evidence>
<proteinExistence type="inferred from homology"/>
<dbReference type="InterPro" id="IPR017847">
    <property type="entry name" value="T6SS_RhsGE_Vgr_subset"/>
</dbReference>
<dbReference type="SUPFAM" id="SSF69279">
    <property type="entry name" value="Phage tail proteins"/>
    <property type="match status" value="2"/>
</dbReference>
<evidence type="ECO:0000256" key="2">
    <source>
        <dbReference type="SAM" id="MobiDB-lite"/>
    </source>
</evidence>
<dbReference type="Proteomes" id="UP000182692">
    <property type="component" value="Unassembled WGS sequence"/>
</dbReference>
<dbReference type="SUPFAM" id="SSF69349">
    <property type="entry name" value="Phage fibre proteins"/>
    <property type="match status" value="1"/>
</dbReference>
<dbReference type="OrthoDB" id="9762420at2"/>
<dbReference type="NCBIfam" id="TIGR03361">
    <property type="entry name" value="VI_Rhs_Vgr"/>
    <property type="match status" value="1"/>
</dbReference>
<dbReference type="Pfam" id="PF04717">
    <property type="entry name" value="Phage_base_V"/>
    <property type="match status" value="1"/>
</dbReference>
<dbReference type="Gene3D" id="4.10.220.110">
    <property type="match status" value="1"/>
</dbReference>
<feature type="domain" description="Gp5/Type VI secretion system Vgr C-terminal trimerisation" evidence="4">
    <location>
        <begin position="471"/>
        <end position="580"/>
    </location>
</feature>
<evidence type="ECO:0000313" key="6">
    <source>
        <dbReference type="Proteomes" id="UP000182692"/>
    </source>
</evidence>
<dbReference type="NCBIfam" id="TIGR01646">
    <property type="entry name" value="vgr_GE"/>
    <property type="match status" value="1"/>
</dbReference>
<dbReference type="InterPro" id="IPR006533">
    <property type="entry name" value="T6SS_Vgr_RhsGE"/>
</dbReference>
<reference evidence="5 6" key="1">
    <citation type="submission" date="2016-10" db="EMBL/GenBank/DDBJ databases">
        <authorList>
            <person name="de Groot N.N."/>
        </authorList>
    </citation>
    <scope>NUCLEOTIDE SEQUENCE [LARGE SCALE GENOMIC DNA]</scope>
    <source>
        <strain evidence="5 6">DSM 15893</strain>
    </source>
</reference>
<dbReference type="InterPro" id="IPR050708">
    <property type="entry name" value="T6SS_VgrG/RHS"/>
</dbReference>
<organism evidence="5 6">
    <name type="scientific">Enterovibrio norvegicus DSM 15893</name>
    <dbReference type="NCBI Taxonomy" id="1121869"/>
    <lineage>
        <taxon>Bacteria</taxon>
        <taxon>Pseudomonadati</taxon>
        <taxon>Pseudomonadota</taxon>
        <taxon>Gammaproteobacteria</taxon>
        <taxon>Vibrionales</taxon>
        <taxon>Vibrionaceae</taxon>
        <taxon>Enterovibrio</taxon>
    </lineage>
</organism>
<dbReference type="AlphaFoldDB" id="A0A1I5NJA2"/>
<dbReference type="PANTHER" id="PTHR32305:SF11">
    <property type="entry name" value="TYPE VI SECRETION SYSTEM SPIKE PROTEIN VGRG3"/>
    <property type="match status" value="1"/>
</dbReference>
<dbReference type="Gene3D" id="2.30.110.50">
    <property type="match status" value="1"/>
</dbReference>
<feature type="domain" description="Gp5/Type VI secretion system Vgr protein OB-fold" evidence="3">
    <location>
        <begin position="387"/>
        <end position="453"/>
    </location>
</feature>
<sequence length="669" mass="73544">MASATGLQFTFQTSNLEPSLFGVLAFSIEEGLSTPFLVNVELISRDAGVSPDSIVDKDGLLCIWIDGILYRQFHGIVSRFTRGDTGHAQTYYTLELVPALQRLSLRQNSRIFQCADITQIIATLLEEMGVDNFAFSLVHAPATREYCVQYRESDLAFVERLAAEEGLFYFFEQSEGKHTLIFADDPSTLSSITTPLIYEPNIGGVAESPYIRSFRPSSKMASSSATLKDYSFKKPGYGFLHTHTGTELAFQRATYEHYDYPGRYKDDGSGKPFTRYRLESLRAESIYAELKSNIPALSPGVKFTVEGPEDVSDISQEWLGIRVNHVGTQPQAAAEFGGEGQTTYNNDAFVIPSSRHWRPKPNVKPRVDGPQIALVVGPASEEIFCDEYGRVKVQFPWDRVGEWNENSSCWVRVAQGWAGASYGAVSVPRIGHEVIVSFLEGDPDQPIITGRTYHAANLVPQALPANKTQTVLRTQTHKGDGFNELRFEDEADQEEIYVHAQKDVNRTIENNESDVVGNDRHRDVKNNETVKIGDTQSVSVGNDQHIKVNRFLTEMVGVASTLTVGGAYQVTVGAAKNESVALVSAEQVGTIKSIVAGKSIHSNTKKYVVQAEKIVLSTKGAMIEMDASGITIKGTKVKIKGSTIDFSSAGGGDKENKPFKEKCNAKGGK</sequence>
<dbReference type="Gene3D" id="3.55.50.10">
    <property type="entry name" value="Baseplate protein-like domains"/>
    <property type="match status" value="1"/>
</dbReference>
<gene>
    <name evidence="5" type="ORF">SAMN03084138_01607</name>
</gene>
<dbReference type="Pfam" id="PF05954">
    <property type="entry name" value="Phage_GPD"/>
    <property type="match status" value="1"/>
</dbReference>
<evidence type="ECO:0000259" key="3">
    <source>
        <dbReference type="Pfam" id="PF04717"/>
    </source>
</evidence>
<dbReference type="SUPFAM" id="SSF69255">
    <property type="entry name" value="gp5 N-terminal domain-like"/>
    <property type="match status" value="1"/>
</dbReference>
<dbReference type="InterPro" id="IPR054030">
    <property type="entry name" value="Gp5_Vgr_C"/>
</dbReference>
<dbReference type="InterPro" id="IPR037026">
    <property type="entry name" value="Vgr_OB-fold_dom_sf"/>
</dbReference>
<dbReference type="Gene3D" id="2.40.50.230">
    <property type="entry name" value="Gp5 N-terminal domain"/>
    <property type="match status" value="1"/>
</dbReference>
<accession>A0A1I5NJA2</accession>
<feature type="compositionally biased region" description="Basic and acidic residues" evidence="2">
    <location>
        <begin position="652"/>
        <end position="669"/>
    </location>
</feature>
<feature type="region of interest" description="Disordered" evidence="2">
    <location>
        <begin position="648"/>
        <end position="669"/>
    </location>
</feature>
<name>A0A1I5NJA2_9GAMM</name>